<evidence type="ECO:0000259" key="6">
    <source>
        <dbReference type="Pfam" id="PF04542"/>
    </source>
</evidence>
<dbReference type="InterPro" id="IPR013325">
    <property type="entry name" value="RNA_pol_sigma_r2"/>
</dbReference>
<dbReference type="EMBL" id="JACHMN010000002">
    <property type="protein sequence ID" value="MBB5868779.1"/>
    <property type="molecule type" value="Genomic_DNA"/>
</dbReference>
<keyword evidence="4" id="KW-0238">DNA-binding</keyword>
<dbReference type="InterPro" id="IPR014284">
    <property type="entry name" value="RNA_pol_sigma-70_dom"/>
</dbReference>
<protein>
    <submittedName>
        <fullName evidence="8">RNA polymerase sigma-70 factor (Sigma-E family)</fullName>
    </submittedName>
</protein>
<accession>A0A841BNK4</accession>
<keyword evidence="2" id="KW-0805">Transcription regulation</keyword>
<dbReference type="AlphaFoldDB" id="A0A841BNK4"/>
<dbReference type="NCBIfam" id="TIGR02983">
    <property type="entry name" value="SigE-fam_strep"/>
    <property type="match status" value="1"/>
</dbReference>
<evidence type="ECO:0000313" key="9">
    <source>
        <dbReference type="Proteomes" id="UP000587527"/>
    </source>
</evidence>
<dbReference type="InterPro" id="IPR007630">
    <property type="entry name" value="RNA_pol_sigma70_r4"/>
</dbReference>
<dbReference type="Pfam" id="PF04545">
    <property type="entry name" value="Sigma70_r4"/>
    <property type="match status" value="1"/>
</dbReference>
<dbReference type="InterPro" id="IPR039425">
    <property type="entry name" value="RNA_pol_sigma-70-like"/>
</dbReference>
<dbReference type="PANTHER" id="PTHR43133:SF50">
    <property type="entry name" value="ECF RNA POLYMERASE SIGMA FACTOR SIGM"/>
    <property type="match status" value="1"/>
</dbReference>
<dbReference type="SUPFAM" id="SSF88659">
    <property type="entry name" value="Sigma3 and sigma4 domains of RNA polymerase sigma factors"/>
    <property type="match status" value="1"/>
</dbReference>
<dbReference type="NCBIfam" id="TIGR02937">
    <property type="entry name" value="sigma70-ECF"/>
    <property type="match status" value="1"/>
</dbReference>
<dbReference type="Gene3D" id="1.10.10.10">
    <property type="entry name" value="Winged helix-like DNA-binding domain superfamily/Winged helix DNA-binding domain"/>
    <property type="match status" value="1"/>
</dbReference>
<evidence type="ECO:0000313" key="8">
    <source>
        <dbReference type="EMBL" id="MBB5868779.1"/>
    </source>
</evidence>
<dbReference type="GO" id="GO:0006352">
    <property type="term" value="P:DNA-templated transcription initiation"/>
    <property type="evidence" value="ECO:0007669"/>
    <property type="project" value="InterPro"/>
</dbReference>
<dbReference type="InterPro" id="IPR014325">
    <property type="entry name" value="RNA_pol_sigma-E_actinobac"/>
</dbReference>
<dbReference type="InterPro" id="IPR007627">
    <property type="entry name" value="RNA_pol_sigma70_r2"/>
</dbReference>
<evidence type="ECO:0000256" key="5">
    <source>
        <dbReference type="ARBA" id="ARBA00023163"/>
    </source>
</evidence>
<dbReference type="InterPro" id="IPR036388">
    <property type="entry name" value="WH-like_DNA-bd_sf"/>
</dbReference>
<dbReference type="GO" id="GO:0003677">
    <property type="term" value="F:DNA binding"/>
    <property type="evidence" value="ECO:0007669"/>
    <property type="project" value="UniProtKB-KW"/>
</dbReference>
<proteinExistence type="inferred from homology"/>
<dbReference type="InterPro" id="IPR013324">
    <property type="entry name" value="RNA_pol_sigma_r3/r4-like"/>
</dbReference>
<dbReference type="PANTHER" id="PTHR43133">
    <property type="entry name" value="RNA POLYMERASE ECF-TYPE SIGMA FACTO"/>
    <property type="match status" value="1"/>
</dbReference>
<gene>
    <name evidence="8" type="ORF">F4553_002158</name>
</gene>
<keyword evidence="5" id="KW-0804">Transcription</keyword>
<dbReference type="Pfam" id="PF04542">
    <property type="entry name" value="Sigma70_r2"/>
    <property type="match status" value="1"/>
</dbReference>
<dbReference type="CDD" id="cd06171">
    <property type="entry name" value="Sigma70_r4"/>
    <property type="match status" value="1"/>
</dbReference>
<keyword evidence="9" id="KW-1185">Reference proteome</keyword>
<comment type="similarity">
    <text evidence="1">Belongs to the sigma-70 factor family. ECF subfamily.</text>
</comment>
<reference evidence="8 9" key="1">
    <citation type="submission" date="2020-08" db="EMBL/GenBank/DDBJ databases">
        <title>Sequencing the genomes of 1000 actinobacteria strains.</title>
        <authorList>
            <person name="Klenk H.-P."/>
        </authorList>
    </citation>
    <scope>NUCLEOTIDE SEQUENCE [LARGE SCALE GENOMIC DNA]</scope>
    <source>
        <strain evidence="8 9">DSM 45362</strain>
    </source>
</reference>
<organism evidence="8 9">
    <name type="scientific">Allocatelliglobosispora scoriae</name>
    <dbReference type="NCBI Taxonomy" id="643052"/>
    <lineage>
        <taxon>Bacteria</taxon>
        <taxon>Bacillati</taxon>
        <taxon>Actinomycetota</taxon>
        <taxon>Actinomycetes</taxon>
        <taxon>Micromonosporales</taxon>
        <taxon>Micromonosporaceae</taxon>
        <taxon>Allocatelliglobosispora</taxon>
    </lineage>
</organism>
<feature type="domain" description="RNA polymerase sigma-70 region 2" evidence="6">
    <location>
        <begin position="16"/>
        <end position="77"/>
    </location>
</feature>
<feature type="domain" description="RNA polymerase sigma-70 region 4" evidence="7">
    <location>
        <begin position="107"/>
        <end position="155"/>
    </location>
</feature>
<evidence type="ECO:0000259" key="7">
    <source>
        <dbReference type="Pfam" id="PF04545"/>
    </source>
</evidence>
<evidence type="ECO:0000256" key="4">
    <source>
        <dbReference type="ARBA" id="ARBA00023125"/>
    </source>
</evidence>
<name>A0A841BNK4_9ACTN</name>
<dbReference type="RefSeq" id="WP_184834965.1">
    <property type="nucleotide sequence ID" value="NZ_JACHMN010000002.1"/>
</dbReference>
<evidence type="ECO:0000256" key="3">
    <source>
        <dbReference type="ARBA" id="ARBA00023082"/>
    </source>
</evidence>
<keyword evidence="3" id="KW-0731">Sigma factor</keyword>
<dbReference type="Proteomes" id="UP000587527">
    <property type="component" value="Unassembled WGS sequence"/>
</dbReference>
<dbReference type="GO" id="GO:0016987">
    <property type="term" value="F:sigma factor activity"/>
    <property type="evidence" value="ECO:0007669"/>
    <property type="project" value="UniProtKB-KW"/>
</dbReference>
<evidence type="ECO:0000256" key="2">
    <source>
        <dbReference type="ARBA" id="ARBA00023015"/>
    </source>
</evidence>
<dbReference type="SUPFAM" id="SSF88946">
    <property type="entry name" value="Sigma2 domain of RNA polymerase sigma factors"/>
    <property type="match status" value="1"/>
</dbReference>
<sequence>MTDAHESFREYVQGRLPGLSRIAYLLTGDAHLAEELVQQTLISVAARWERVVAGGDPEPYIRRTLYHQHISSWRRRRHDALPVAEVPERPGRDHIGDIATAVTMRQALAQLAPRQRAVLVLRFYEDLTEVQTAAVLSCSVSTVKSQTRDALARMRTIVPDLAEALS</sequence>
<evidence type="ECO:0000256" key="1">
    <source>
        <dbReference type="ARBA" id="ARBA00010641"/>
    </source>
</evidence>
<comment type="caution">
    <text evidence="8">The sequence shown here is derived from an EMBL/GenBank/DDBJ whole genome shotgun (WGS) entry which is preliminary data.</text>
</comment>
<dbReference type="Gene3D" id="1.10.1740.10">
    <property type="match status" value="1"/>
</dbReference>